<evidence type="ECO:0000313" key="2">
    <source>
        <dbReference type="EMBL" id="TSB43423.1"/>
    </source>
</evidence>
<feature type="region of interest" description="Disordered" evidence="1">
    <location>
        <begin position="1"/>
        <end position="46"/>
    </location>
</feature>
<gene>
    <name evidence="2" type="ORF">FNZ23_04660</name>
</gene>
<comment type="caution">
    <text evidence="2">The sequence shown here is derived from an EMBL/GenBank/DDBJ whole genome shotgun (WGS) entry which is preliminary data.</text>
</comment>
<feature type="compositionally biased region" description="Pro residues" evidence="1">
    <location>
        <begin position="34"/>
        <end position="45"/>
    </location>
</feature>
<feature type="compositionally biased region" description="Basic and acidic residues" evidence="1">
    <location>
        <begin position="17"/>
        <end position="33"/>
    </location>
</feature>
<accession>A0A553ZPR7</accession>
<organism evidence="2 3">
    <name type="scientific">Streptomyces benahoarensis</name>
    <dbReference type="NCBI Taxonomy" id="2595054"/>
    <lineage>
        <taxon>Bacteria</taxon>
        <taxon>Bacillati</taxon>
        <taxon>Actinomycetota</taxon>
        <taxon>Actinomycetes</taxon>
        <taxon>Kitasatosporales</taxon>
        <taxon>Streptomycetaceae</taxon>
        <taxon>Streptomyces</taxon>
    </lineage>
</organism>
<sequence length="123" mass="13694">MELEGANRNGQQLFLVDMERRLQLRQDPQEDRQPPPSTDPPPPLAPVQYRQLVLFPPHERDLRRGLPKVDAPGIAAALEAAADDYARRHGLKKRTAFGLGRGLRILLALQDTPGAPFRATDVS</sequence>
<keyword evidence="3" id="KW-1185">Reference proteome</keyword>
<proteinExistence type="predicted"/>
<dbReference type="EMBL" id="VKLS01000026">
    <property type="protein sequence ID" value="TSB43423.1"/>
    <property type="molecule type" value="Genomic_DNA"/>
</dbReference>
<dbReference type="RefSeq" id="WP_143941052.1">
    <property type="nucleotide sequence ID" value="NZ_VKLS01000026.1"/>
</dbReference>
<reference evidence="2 3" key="1">
    <citation type="submission" date="2019-07" db="EMBL/GenBank/DDBJ databases">
        <title>Draft genome for Streptomyces benahoarensis MZ03-48.</title>
        <authorList>
            <person name="Gonzalez-Pimentel J.L."/>
        </authorList>
    </citation>
    <scope>NUCLEOTIDE SEQUENCE [LARGE SCALE GENOMIC DNA]</scope>
    <source>
        <strain evidence="2 3">MZ03-48</strain>
    </source>
</reference>
<protein>
    <submittedName>
        <fullName evidence="2">Uncharacterized protein</fullName>
    </submittedName>
</protein>
<dbReference type="Proteomes" id="UP000320888">
    <property type="component" value="Unassembled WGS sequence"/>
</dbReference>
<evidence type="ECO:0000313" key="3">
    <source>
        <dbReference type="Proteomes" id="UP000320888"/>
    </source>
</evidence>
<name>A0A553ZPR7_9ACTN</name>
<dbReference type="AlphaFoldDB" id="A0A553ZPR7"/>
<evidence type="ECO:0000256" key="1">
    <source>
        <dbReference type="SAM" id="MobiDB-lite"/>
    </source>
</evidence>